<feature type="domain" description="FAD/NAD(P)-binding" evidence="11">
    <location>
        <begin position="397"/>
        <end position="668"/>
    </location>
</feature>
<dbReference type="PANTHER" id="PTHR42917">
    <property type="entry name" value="2,4-DIENOYL-COA REDUCTASE"/>
    <property type="match status" value="1"/>
</dbReference>
<name>A0A7T3BYL0_MORNO</name>
<accession>A0A7T3BYL0</accession>
<dbReference type="InterPro" id="IPR051793">
    <property type="entry name" value="NADH:flavin_oxidoreductase"/>
</dbReference>
<dbReference type="SUPFAM" id="SSF51971">
    <property type="entry name" value="Nucleotide-binding domain"/>
    <property type="match status" value="1"/>
</dbReference>
<proteinExistence type="inferred from homology"/>
<evidence type="ECO:0000256" key="2">
    <source>
        <dbReference type="ARBA" id="ARBA00001966"/>
    </source>
</evidence>
<dbReference type="InterPro" id="IPR013785">
    <property type="entry name" value="Aldolase_TIM"/>
</dbReference>
<keyword evidence="4" id="KW-0285">Flavoprotein</keyword>
<evidence type="ECO:0000259" key="10">
    <source>
        <dbReference type="Pfam" id="PF00724"/>
    </source>
</evidence>
<evidence type="ECO:0000256" key="5">
    <source>
        <dbReference type="ARBA" id="ARBA00022643"/>
    </source>
</evidence>
<dbReference type="PANTHER" id="PTHR42917:SF2">
    <property type="entry name" value="2,4-DIENOYL-COA REDUCTASE [(2E)-ENOYL-COA-PRODUCING]"/>
    <property type="match status" value="1"/>
</dbReference>
<evidence type="ECO:0000256" key="9">
    <source>
        <dbReference type="ARBA" id="ARBA00023014"/>
    </source>
</evidence>
<evidence type="ECO:0000256" key="8">
    <source>
        <dbReference type="ARBA" id="ARBA00023004"/>
    </source>
</evidence>
<dbReference type="InterPro" id="IPR023753">
    <property type="entry name" value="FAD/NAD-binding_dom"/>
</dbReference>
<evidence type="ECO:0000256" key="4">
    <source>
        <dbReference type="ARBA" id="ARBA00022630"/>
    </source>
</evidence>
<comment type="cofactor">
    <cofactor evidence="2">
        <name>[4Fe-4S] cluster</name>
        <dbReference type="ChEBI" id="CHEBI:49883"/>
    </cofactor>
</comment>
<dbReference type="RefSeq" id="WP_082995390.1">
    <property type="nucleotide sequence ID" value="NZ_CP065728.1"/>
</dbReference>
<organism evidence="12 13">
    <name type="scientific">Moraxella nonliquefaciens</name>
    <dbReference type="NCBI Taxonomy" id="478"/>
    <lineage>
        <taxon>Bacteria</taxon>
        <taxon>Pseudomonadati</taxon>
        <taxon>Pseudomonadota</taxon>
        <taxon>Gammaproteobacteria</taxon>
        <taxon>Moraxellales</taxon>
        <taxon>Moraxellaceae</taxon>
        <taxon>Moraxella</taxon>
    </lineage>
</organism>
<gene>
    <name evidence="12" type="ORF">I6G26_09365</name>
</gene>
<feature type="domain" description="NADH:flavin oxidoreductase/NADH oxidase N-terminal" evidence="10">
    <location>
        <begin position="27"/>
        <end position="348"/>
    </location>
</feature>
<dbReference type="Pfam" id="PF00724">
    <property type="entry name" value="Oxidored_FMN"/>
    <property type="match status" value="1"/>
</dbReference>
<dbReference type="InterPro" id="IPR001155">
    <property type="entry name" value="OxRdtase_FMN_N"/>
</dbReference>
<keyword evidence="13" id="KW-1185">Reference proteome</keyword>
<dbReference type="Gene3D" id="3.40.50.720">
    <property type="entry name" value="NAD(P)-binding Rossmann-like Domain"/>
    <property type="match status" value="1"/>
</dbReference>
<evidence type="ECO:0000313" key="13">
    <source>
        <dbReference type="Proteomes" id="UP000594834"/>
    </source>
</evidence>
<reference evidence="12 13" key="1">
    <citation type="submission" date="2020-12" db="EMBL/GenBank/DDBJ databases">
        <title>FDA dAtabase for Regulatory Grade micrObial Sequences (FDA-ARGOS): Supporting development and validation of Infectious Disease Dx tests.</title>
        <authorList>
            <person name="Sproer C."/>
            <person name="Gronow S."/>
            <person name="Severitt S."/>
            <person name="Schroder I."/>
            <person name="Tallon L."/>
            <person name="Sadzewicz L."/>
            <person name="Zhao X."/>
            <person name="Boylan J."/>
            <person name="Ott S."/>
            <person name="Bowen H."/>
            <person name="Vavikolanu K."/>
            <person name="Mehta A."/>
            <person name="Aluvathingal J."/>
            <person name="Nadendla S."/>
            <person name="Lowell S."/>
            <person name="Myers T."/>
            <person name="Yan Y."/>
            <person name="Sichtig H."/>
        </authorList>
    </citation>
    <scope>NUCLEOTIDE SEQUENCE [LARGE SCALE GENOMIC DNA]</scope>
    <source>
        <strain evidence="12 13">FDAARGOS_869</strain>
    </source>
</reference>
<dbReference type="CDD" id="cd02930">
    <property type="entry name" value="DCR_FMN"/>
    <property type="match status" value="1"/>
</dbReference>
<comment type="cofactor">
    <cofactor evidence="1">
        <name>FMN</name>
        <dbReference type="ChEBI" id="CHEBI:58210"/>
    </cofactor>
</comment>
<keyword evidence="5" id="KW-0288">FMN</keyword>
<evidence type="ECO:0000313" key="12">
    <source>
        <dbReference type="EMBL" id="QPT44254.1"/>
    </source>
</evidence>
<dbReference type="SUPFAM" id="SSF51395">
    <property type="entry name" value="FMN-linked oxidoreductases"/>
    <property type="match status" value="1"/>
</dbReference>
<sequence>MNTFFKGKFSKSKPTPIHADDTPYPHIFRPLDLGFTTLKNRMVMGSMHTGLEDRFYNYGKLARYFEERAKGGVALIITGGISPNREGWLTPFGGTLNRTADIIHHARVVRAVHKYDTKILLQILHSGRYGYHPFVVAPSPIKSPISPFKPRQMSTKNIKATINDYVHTAKLAKKAGYDGVEIMGSEGYLINQFLSARTNQRTDDYGGSLDNRARFALDIVKAIRRAVGSDFIISFRLSMLELVENGAVMTEVITLATWLELAGVTLINTGIGWHEARIPTIVTGVPRASFVRFSQAVKEVINIPIIGANRINMPDTAEAILADGQVDLVQMARPFLADSAWVQKAQMGNAHLINTCIGCNQACLDHTFAGQRATCLVNPRACFESEYDIRPTKKAKKIAVIGGGVAGMTVAVTASERGHDVTIFERNSTLGGQFNFAKVIAGKEEFFETIRYYRNMIEKCGISVHLNHEISDEFLKNSDFDDIVIATGVTPRKVRFDGTDLPQVMTYAELLSGQKVAGKAVAILGAGGIGFDVAEFLAHGGVIASDVHDRAYRPTAQSPDEFFAQWGINPKPNYDSKGGLAKSAPTPNHRQIYLLQRSHGKLGKGLNKTTGWVHKAIIKQAGVIQISGATYDKITDEGLWITVNTQAQLLRVDSVVLCVGQEPVNHLMPKLGDTPKAHYHIIGGAKNAECLDAKRAIREGFLLGLQL</sequence>
<dbReference type="Pfam" id="PF07992">
    <property type="entry name" value="Pyr_redox_2"/>
    <property type="match status" value="1"/>
</dbReference>
<keyword evidence="9" id="KW-0411">Iron-sulfur</keyword>
<dbReference type="Proteomes" id="UP000594834">
    <property type="component" value="Chromosome"/>
</dbReference>
<comment type="similarity">
    <text evidence="3">In the N-terminal section; belongs to the NADH:flavin oxidoreductase/NADH oxidase family.</text>
</comment>
<dbReference type="PRINTS" id="PR00368">
    <property type="entry name" value="FADPNR"/>
</dbReference>
<dbReference type="InterPro" id="IPR036188">
    <property type="entry name" value="FAD/NAD-bd_sf"/>
</dbReference>
<dbReference type="SUPFAM" id="SSF51905">
    <property type="entry name" value="FAD/NAD(P)-binding domain"/>
    <property type="match status" value="1"/>
</dbReference>
<evidence type="ECO:0000256" key="3">
    <source>
        <dbReference type="ARBA" id="ARBA00011048"/>
    </source>
</evidence>
<dbReference type="EMBL" id="CP065728">
    <property type="protein sequence ID" value="QPT44254.1"/>
    <property type="molecule type" value="Genomic_DNA"/>
</dbReference>
<keyword evidence="6" id="KW-0479">Metal-binding</keyword>
<evidence type="ECO:0000256" key="1">
    <source>
        <dbReference type="ARBA" id="ARBA00001917"/>
    </source>
</evidence>
<evidence type="ECO:0000256" key="6">
    <source>
        <dbReference type="ARBA" id="ARBA00022723"/>
    </source>
</evidence>
<keyword evidence="7" id="KW-0560">Oxidoreductase</keyword>
<evidence type="ECO:0000256" key="7">
    <source>
        <dbReference type="ARBA" id="ARBA00023002"/>
    </source>
</evidence>
<evidence type="ECO:0000259" key="11">
    <source>
        <dbReference type="Pfam" id="PF07992"/>
    </source>
</evidence>
<protein>
    <submittedName>
        <fullName evidence="12">NADPH-dependent 2,4-dienoyl-CoA reductase</fullName>
    </submittedName>
</protein>
<dbReference type="Gene3D" id="3.50.50.60">
    <property type="entry name" value="FAD/NAD(P)-binding domain"/>
    <property type="match status" value="1"/>
</dbReference>
<dbReference type="Gene3D" id="3.20.20.70">
    <property type="entry name" value="Aldolase class I"/>
    <property type="match status" value="1"/>
</dbReference>
<keyword evidence="8" id="KW-0408">Iron</keyword>